<keyword evidence="8" id="KW-1185">Reference proteome</keyword>
<dbReference type="InterPro" id="IPR043001">
    <property type="entry name" value="IP5_2-K_N_lobe"/>
</dbReference>
<evidence type="ECO:0000256" key="6">
    <source>
        <dbReference type="RuleBase" id="RU364126"/>
    </source>
</evidence>
<comment type="domain">
    <text evidence="6">The EXKPK motif is conserved in inositol-pentakisphosphate 2-kinases of both family 1 and 2.</text>
</comment>
<reference evidence="7" key="1">
    <citation type="journal article" date="2022" name="Cell">
        <title>Repeat-based holocentromeres influence genome architecture and karyotype evolution.</title>
        <authorList>
            <person name="Hofstatter P.G."/>
            <person name="Thangavel G."/>
            <person name="Lux T."/>
            <person name="Neumann P."/>
            <person name="Vondrak T."/>
            <person name="Novak P."/>
            <person name="Zhang M."/>
            <person name="Costa L."/>
            <person name="Castellani M."/>
            <person name="Scott A."/>
            <person name="Toegelov H."/>
            <person name="Fuchs J."/>
            <person name="Mata-Sucre Y."/>
            <person name="Dias Y."/>
            <person name="Vanzela A.L.L."/>
            <person name="Huettel B."/>
            <person name="Almeida C.C.S."/>
            <person name="Simkova H."/>
            <person name="Souza G."/>
            <person name="Pedrosa-Harand A."/>
            <person name="Macas J."/>
            <person name="Mayer K.F.X."/>
            <person name="Houben A."/>
            <person name="Marques A."/>
        </authorList>
    </citation>
    <scope>NUCLEOTIDE SEQUENCE</scope>
    <source>
        <strain evidence="7">RhyBre1mFocal</strain>
    </source>
</reference>
<protein>
    <recommendedName>
        <fullName evidence="1 6">Inositol-pentakisphosphate 2-kinase</fullName>
        <ecNumber evidence="1 6">2.7.1.158</ecNumber>
    </recommendedName>
</protein>
<evidence type="ECO:0000256" key="3">
    <source>
        <dbReference type="ARBA" id="ARBA00022741"/>
    </source>
</evidence>
<evidence type="ECO:0000256" key="4">
    <source>
        <dbReference type="ARBA" id="ARBA00022777"/>
    </source>
</evidence>
<dbReference type="GO" id="GO:0005524">
    <property type="term" value="F:ATP binding"/>
    <property type="evidence" value="ECO:0007669"/>
    <property type="project" value="UniProtKB-KW"/>
</dbReference>
<name>A0A9Q0CR79_9POAL</name>
<dbReference type="Gene3D" id="3.30.200.110">
    <property type="entry name" value="Inositol-pentakisphosphate 2-kinase, N-lobe"/>
    <property type="match status" value="1"/>
</dbReference>
<accession>A0A9Q0CR79</accession>
<evidence type="ECO:0000256" key="5">
    <source>
        <dbReference type="ARBA" id="ARBA00022840"/>
    </source>
</evidence>
<evidence type="ECO:0000313" key="7">
    <source>
        <dbReference type="EMBL" id="KAJ1698672.1"/>
    </source>
</evidence>
<dbReference type="GO" id="GO:0005634">
    <property type="term" value="C:nucleus"/>
    <property type="evidence" value="ECO:0007669"/>
    <property type="project" value="TreeGrafter"/>
</dbReference>
<keyword evidence="5 6" id="KW-0067">ATP-binding</keyword>
<organism evidence="7 8">
    <name type="scientific">Rhynchospora breviuscula</name>
    <dbReference type="NCBI Taxonomy" id="2022672"/>
    <lineage>
        <taxon>Eukaryota</taxon>
        <taxon>Viridiplantae</taxon>
        <taxon>Streptophyta</taxon>
        <taxon>Embryophyta</taxon>
        <taxon>Tracheophyta</taxon>
        <taxon>Spermatophyta</taxon>
        <taxon>Magnoliopsida</taxon>
        <taxon>Liliopsida</taxon>
        <taxon>Poales</taxon>
        <taxon>Cyperaceae</taxon>
        <taxon>Cyperoideae</taxon>
        <taxon>Rhynchosporeae</taxon>
        <taxon>Rhynchospora</taxon>
    </lineage>
</organism>
<evidence type="ECO:0000256" key="1">
    <source>
        <dbReference type="ARBA" id="ARBA00012023"/>
    </source>
</evidence>
<keyword evidence="2 6" id="KW-0808">Transferase</keyword>
<evidence type="ECO:0000256" key="2">
    <source>
        <dbReference type="ARBA" id="ARBA00022679"/>
    </source>
</evidence>
<dbReference type="EMBL" id="JAMQYH010000002">
    <property type="protein sequence ID" value="KAJ1698672.1"/>
    <property type="molecule type" value="Genomic_DNA"/>
</dbReference>
<comment type="catalytic activity">
    <reaction evidence="6">
        <text>1D-myo-inositol 1,3,4,5,6-pentakisphosphate + ATP = 1D-myo-inositol hexakisphosphate + ADP + H(+)</text>
        <dbReference type="Rhea" id="RHEA:20313"/>
        <dbReference type="ChEBI" id="CHEBI:15378"/>
        <dbReference type="ChEBI" id="CHEBI:30616"/>
        <dbReference type="ChEBI" id="CHEBI:57733"/>
        <dbReference type="ChEBI" id="CHEBI:58130"/>
        <dbReference type="ChEBI" id="CHEBI:456216"/>
        <dbReference type="EC" id="2.7.1.158"/>
    </reaction>
</comment>
<keyword evidence="3 6" id="KW-0547">Nucleotide-binding</keyword>
<dbReference type="PANTHER" id="PTHR14456">
    <property type="entry name" value="INOSITOL POLYPHOSPHATE KINASE 1"/>
    <property type="match status" value="1"/>
</dbReference>
<dbReference type="Proteomes" id="UP001151287">
    <property type="component" value="Unassembled WGS sequence"/>
</dbReference>
<keyword evidence="4 6" id="KW-0418">Kinase</keyword>
<dbReference type="GO" id="GO:0032958">
    <property type="term" value="P:inositol phosphate biosynthetic process"/>
    <property type="evidence" value="ECO:0007669"/>
    <property type="project" value="TreeGrafter"/>
</dbReference>
<evidence type="ECO:0000313" key="8">
    <source>
        <dbReference type="Proteomes" id="UP001151287"/>
    </source>
</evidence>
<dbReference type="Pfam" id="PF06090">
    <property type="entry name" value="Ins_P5_2-kin"/>
    <property type="match status" value="1"/>
</dbReference>
<dbReference type="AlphaFoldDB" id="A0A9Q0CR79"/>
<dbReference type="OrthoDB" id="272370at2759"/>
<gene>
    <name evidence="7" type="ORF">LUZ63_007184</name>
</gene>
<sequence length="433" mass="49200">MKIVITAEDVNDWVYKGEGAANLILRYQGSLPLLLGKVLRVQKVSKDETIPPMACAELSMHEQLIWANMDGLAESKSKDSLVQIYATCIMGPLLGTNHIDAGVRVSVSREFLEKVEVSTLNFRPAWRIKASKIDTLTRSALLISDHSVFPSNSTFSIAVEIKPKCGFLPSSEYISDENSIKKQVTRYKMHQALKLNKKQILEESAYDPLDLFSHSNERIHKALNALYLNPQNNFRVFLNGSLIYGGMDTDTNTHDTNNSFEEIIDTSSGLNLDLPKFFELLTEMISKSGVLNRLLETQKLDLYDIEGAIHSYYDVISKPCPLCEGIYDDGLLKKYEKLHSLPIQKSIEIVRDYLVSATAKDCCLMLSFRPREGEAPALEKYGSVGIESVDQVYDYKVFFIDLDMKPLEKMVHYYNLDQKITNFYKQKYQKLLL</sequence>
<dbReference type="InterPro" id="IPR009286">
    <property type="entry name" value="Ins_P5_2-kin"/>
</dbReference>
<dbReference type="PANTHER" id="PTHR14456:SF2">
    <property type="entry name" value="INOSITOL-PENTAKISPHOSPHATE 2-KINASE"/>
    <property type="match status" value="1"/>
</dbReference>
<dbReference type="EC" id="2.7.1.158" evidence="1 6"/>
<comment type="caution">
    <text evidence="7">The sequence shown here is derived from an EMBL/GenBank/DDBJ whole genome shotgun (WGS) entry which is preliminary data.</text>
</comment>
<dbReference type="GO" id="GO:0035299">
    <property type="term" value="F:inositol-1,3,4,5,6-pentakisphosphate 2-kinase activity"/>
    <property type="evidence" value="ECO:0007669"/>
    <property type="project" value="UniProtKB-EC"/>
</dbReference>
<comment type="function">
    <text evidence="6">Phosphorylates Ins(1,3,4,5,6)P5 at position 2 to form Ins(1,2,3,4,5,6)P6 (InsP6 or phytate).</text>
</comment>
<proteinExistence type="predicted"/>